<dbReference type="EMBL" id="CM042009">
    <property type="protein sequence ID" value="KAI3788416.1"/>
    <property type="molecule type" value="Genomic_DNA"/>
</dbReference>
<comment type="caution">
    <text evidence="1">The sequence shown here is derived from an EMBL/GenBank/DDBJ whole genome shotgun (WGS) entry which is preliminary data.</text>
</comment>
<keyword evidence="2" id="KW-1185">Reference proteome</keyword>
<gene>
    <name evidence="1" type="ORF">L2E82_01182</name>
</gene>
<accession>A0ACB9GZB2</accession>
<organism evidence="1 2">
    <name type="scientific">Cichorium intybus</name>
    <name type="common">Chicory</name>
    <dbReference type="NCBI Taxonomy" id="13427"/>
    <lineage>
        <taxon>Eukaryota</taxon>
        <taxon>Viridiplantae</taxon>
        <taxon>Streptophyta</taxon>
        <taxon>Embryophyta</taxon>
        <taxon>Tracheophyta</taxon>
        <taxon>Spermatophyta</taxon>
        <taxon>Magnoliopsida</taxon>
        <taxon>eudicotyledons</taxon>
        <taxon>Gunneridae</taxon>
        <taxon>Pentapetalae</taxon>
        <taxon>asterids</taxon>
        <taxon>campanulids</taxon>
        <taxon>Asterales</taxon>
        <taxon>Asteraceae</taxon>
        <taxon>Cichorioideae</taxon>
        <taxon>Cichorieae</taxon>
        <taxon>Cichoriinae</taxon>
        <taxon>Cichorium</taxon>
    </lineage>
</organism>
<name>A0ACB9GZB2_CICIN</name>
<reference evidence="2" key="1">
    <citation type="journal article" date="2022" name="Mol. Ecol. Resour.">
        <title>The genomes of chicory, endive, great burdock and yacon provide insights into Asteraceae palaeo-polyploidization history and plant inulin production.</title>
        <authorList>
            <person name="Fan W."/>
            <person name="Wang S."/>
            <person name="Wang H."/>
            <person name="Wang A."/>
            <person name="Jiang F."/>
            <person name="Liu H."/>
            <person name="Zhao H."/>
            <person name="Xu D."/>
            <person name="Zhang Y."/>
        </authorList>
    </citation>
    <scope>NUCLEOTIDE SEQUENCE [LARGE SCALE GENOMIC DNA]</scope>
    <source>
        <strain evidence="2">cv. Punajuju</strain>
    </source>
</reference>
<sequence>MTFKIWVLVPLGYGSGRVHLMLEIIQIEKERILQIAAKETMDRELIDFVDWQKVAEKTALLCPLELNLVPIYTCWIPTFSSSVATCLRKTKLANAMTKMVVNHLGLTFTKEDLQNVVDLMEPYVDKRTKFPHVVWVAGRGLIAALLPNYDVVDNLWELDA</sequence>
<dbReference type="Proteomes" id="UP001055811">
    <property type="component" value="Linkage Group LG01"/>
</dbReference>
<evidence type="ECO:0000313" key="1">
    <source>
        <dbReference type="EMBL" id="KAI3788416.1"/>
    </source>
</evidence>
<evidence type="ECO:0000313" key="2">
    <source>
        <dbReference type="Proteomes" id="UP001055811"/>
    </source>
</evidence>
<proteinExistence type="predicted"/>
<protein>
    <submittedName>
        <fullName evidence="1">Uncharacterized protein</fullName>
    </submittedName>
</protein>
<reference evidence="1 2" key="2">
    <citation type="journal article" date="2022" name="Mol. Ecol. Resour.">
        <title>The genomes of chicory, endive, great burdock and yacon provide insights into Asteraceae paleo-polyploidization history and plant inulin production.</title>
        <authorList>
            <person name="Fan W."/>
            <person name="Wang S."/>
            <person name="Wang H."/>
            <person name="Wang A."/>
            <person name="Jiang F."/>
            <person name="Liu H."/>
            <person name="Zhao H."/>
            <person name="Xu D."/>
            <person name="Zhang Y."/>
        </authorList>
    </citation>
    <scope>NUCLEOTIDE SEQUENCE [LARGE SCALE GENOMIC DNA]</scope>
    <source>
        <strain evidence="2">cv. Punajuju</strain>
        <tissue evidence="1">Leaves</tissue>
    </source>
</reference>